<dbReference type="PROSITE" id="PS50937">
    <property type="entry name" value="HTH_MERR_2"/>
    <property type="match status" value="1"/>
</dbReference>
<dbReference type="Pfam" id="PF02310">
    <property type="entry name" value="B12-binding"/>
    <property type="match status" value="1"/>
</dbReference>
<dbReference type="Proteomes" id="UP000738431">
    <property type="component" value="Chromosome"/>
</dbReference>
<name>A0ABZ1C346_9BACT</name>
<dbReference type="RefSeq" id="WP_221032776.1">
    <property type="nucleotide sequence ID" value="NZ_CP139781.1"/>
</dbReference>
<dbReference type="SUPFAM" id="SSF46955">
    <property type="entry name" value="Putative DNA-binding domain"/>
    <property type="match status" value="1"/>
</dbReference>
<evidence type="ECO:0000259" key="1">
    <source>
        <dbReference type="PROSITE" id="PS50937"/>
    </source>
</evidence>
<dbReference type="Pfam" id="PF13411">
    <property type="entry name" value="MerR_1"/>
    <property type="match status" value="1"/>
</dbReference>
<protein>
    <submittedName>
        <fullName evidence="3">Cobalamin-dependent protein</fullName>
    </submittedName>
</protein>
<reference evidence="3 4" key="2">
    <citation type="submission" date="2023-12" db="EMBL/GenBank/DDBJ databases">
        <title>Description of an unclassified Opitutus bacterium of Verrucomicrobiota.</title>
        <authorList>
            <person name="Zhang D.-F."/>
        </authorList>
    </citation>
    <scope>NUCLEOTIDE SEQUENCE [LARGE SCALE GENOMIC DNA]</scope>
    <source>
        <strain evidence="3 4">WL0086</strain>
    </source>
</reference>
<sequence length="301" mass="32539">MTSDLHVPIRIAAERSGLTPQRIRMWEKRHGILATHRSATNRRQFTEAEVEYLALLQQATTAGHRIGDLAALSMEEIRHLLASPSTPAPTFAGATNHVDEAIEAVRALNETELLRIVDEVHREEGHQALLQHFAAPLLERIGHEWVAGSLRTLHEHFATAALRNVLLQGVRPYAPGVDDPGLLCATPVGQLHEMGAVLTAAAAGNQGWRVLYLGANLPALEIAAAARQTSARAVALSIVHPADDPRLPGELLALREALPLPTAIIVGGRSASYYRATLDRIAAFTPSGLPDLITQLQKLRG</sequence>
<dbReference type="EMBL" id="CP139781">
    <property type="protein sequence ID" value="WRQ85683.1"/>
    <property type="molecule type" value="Genomic_DNA"/>
</dbReference>
<dbReference type="InterPro" id="IPR036594">
    <property type="entry name" value="Meth_synthase_dom"/>
</dbReference>
<dbReference type="CDD" id="cd02065">
    <property type="entry name" value="B12-binding_like"/>
    <property type="match status" value="1"/>
</dbReference>
<evidence type="ECO:0000259" key="2">
    <source>
        <dbReference type="PROSITE" id="PS51332"/>
    </source>
</evidence>
<dbReference type="SUPFAM" id="SSF52242">
    <property type="entry name" value="Cobalamin (vitamin B12)-binding domain"/>
    <property type="match status" value="1"/>
</dbReference>
<feature type="domain" description="B12-binding" evidence="2">
    <location>
        <begin position="179"/>
        <end position="301"/>
    </location>
</feature>
<accession>A0ABZ1C346</accession>
<keyword evidence="4" id="KW-1185">Reference proteome</keyword>
<dbReference type="InterPro" id="IPR036724">
    <property type="entry name" value="Cobalamin-bd_sf"/>
</dbReference>
<dbReference type="PROSITE" id="PS51332">
    <property type="entry name" value="B12_BINDING"/>
    <property type="match status" value="1"/>
</dbReference>
<organism evidence="3 4">
    <name type="scientific">Actomonas aquatica</name>
    <dbReference type="NCBI Taxonomy" id="2866162"/>
    <lineage>
        <taxon>Bacteria</taxon>
        <taxon>Pseudomonadati</taxon>
        <taxon>Verrucomicrobiota</taxon>
        <taxon>Opitutia</taxon>
        <taxon>Opitutales</taxon>
        <taxon>Opitutaceae</taxon>
        <taxon>Actomonas</taxon>
    </lineage>
</organism>
<feature type="domain" description="HTH merR-type" evidence="1">
    <location>
        <begin position="6"/>
        <end position="83"/>
    </location>
</feature>
<dbReference type="Gene3D" id="1.10.1660.10">
    <property type="match status" value="1"/>
</dbReference>
<dbReference type="SMART" id="SM00422">
    <property type="entry name" value="HTH_MERR"/>
    <property type="match status" value="1"/>
</dbReference>
<evidence type="ECO:0000313" key="4">
    <source>
        <dbReference type="Proteomes" id="UP000738431"/>
    </source>
</evidence>
<gene>
    <name evidence="3" type="ORF">K1X11_012795</name>
</gene>
<dbReference type="InterPro" id="IPR000551">
    <property type="entry name" value="MerR-type_HTH_dom"/>
</dbReference>
<proteinExistence type="predicted"/>
<dbReference type="Gene3D" id="1.10.1240.10">
    <property type="entry name" value="Methionine synthase domain"/>
    <property type="match status" value="1"/>
</dbReference>
<dbReference type="InterPro" id="IPR006158">
    <property type="entry name" value="Cobalamin-bd"/>
</dbReference>
<dbReference type="InterPro" id="IPR009061">
    <property type="entry name" value="DNA-bd_dom_put_sf"/>
</dbReference>
<dbReference type="Pfam" id="PF02607">
    <property type="entry name" value="B12-binding_2"/>
    <property type="match status" value="1"/>
</dbReference>
<evidence type="ECO:0000313" key="3">
    <source>
        <dbReference type="EMBL" id="WRQ85683.1"/>
    </source>
</evidence>
<dbReference type="InterPro" id="IPR003759">
    <property type="entry name" value="Cbl-bd_cap"/>
</dbReference>
<reference evidence="3 4" key="1">
    <citation type="submission" date="2021-08" db="EMBL/GenBank/DDBJ databases">
        <authorList>
            <person name="Zhang D."/>
            <person name="Zhang A."/>
            <person name="Wang L."/>
        </authorList>
    </citation>
    <scope>NUCLEOTIDE SEQUENCE [LARGE SCALE GENOMIC DNA]</scope>
    <source>
        <strain evidence="3 4">WL0086</strain>
    </source>
</reference>
<dbReference type="Gene3D" id="3.40.50.280">
    <property type="entry name" value="Cobalamin-binding domain"/>
    <property type="match status" value="1"/>
</dbReference>